<comment type="caution">
    <text evidence="2">The sequence shown here is derived from an EMBL/GenBank/DDBJ whole genome shotgun (WGS) entry which is preliminary data.</text>
</comment>
<dbReference type="PROSITE" id="PS51318">
    <property type="entry name" value="TAT"/>
    <property type="match status" value="1"/>
</dbReference>
<evidence type="ECO:0000313" key="3">
    <source>
        <dbReference type="Proteomes" id="UP000523821"/>
    </source>
</evidence>
<dbReference type="EMBL" id="JACHOO010000009">
    <property type="protein sequence ID" value="MBB5754636.1"/>
    <property type="molecule type" value="Genomic_DNA"/>
</dbReference>
<proteinExistence type="predicted"/>
<dbReference type="InterPro" id="IPR006311">
    <property type="entry name" value="TAT_signal"/>
</dbReference>
<sequence length="130" mass="13500">MPNNSVPAAATGSPSVTRRAALALPAALAGAAALPVALAASVPLAEGATRCLSPKEQVRAARVAWSFSLQRVARFRPKNLDGETGREWRATLDSETRARANLMTALFRAEGAVPDPAKFAAVAAYARGFA</sequence>
<evidence type="ECO:0000256" key="1">
    <source>
        <dbReference type="SAM" id="SignalP"/>
    </source>
</evidence>
<feature type="chain" id="PRO_5030559292" evidence="1">
    <location>
        <begin position="40"/>
        <end position="130"/>
    </location>
</feature>
<reference evidence="2 3" key="1">
    <citation type="submission" date="2020-08" db="EMBL/GenBank/DDBJ databases">
        <title>Genomic Encyclopedia of Type Strains, Phase IV (KMG-IV): sequencing the most valuable type-strain genomes for metagenomic binning, comparative biology and taxonomic classification.</title>
        <authorList>
            <person name="Goeker M."/>
        </authorList>
    </citation>
    <scope>NUCLEOTIDE SEQUENCE [LARGE SCALE GENOMIC DNA]</scope>
    <source>
        <strain evidence="2 3">DSM 16268</strain>
    </source>
</reference>
<dbReference type="AlphaFoldDB" id="A0A7W9FPY9"/>
<gene>
    <name evidence="2" type="ORF">GGQ63_003724</name>
</gene>
<evidence type="ECO:0000313" key="2">
    <source>
        <dbReference type="EMBL" id="MBB5754636.1"/>
    </source>
</evidence>
<feature type="signal peptide" evidence="1">
    <location>
        <begin position="1"/>
        <end position="39"/>
    </location>
</feature>
<dbReference type="Proteomes" id="UP000523821">
    <property type="component" value="Unassembled WGS sequence"/>
</dbReference>
<organism evidence="2 3">
    <name type="scientific">Prosthecomicrobium pneumaticum</name>
    <dbReference type="NCBI Taxonomy" id="81895"/>
    <lineage>
        <taxon>Bacteria</taxon>
        <taxon>Pseudomonadati</taxon>
        <taxon>Pseudomonadota</taxon>
        <taxon>Alphaproteobacteria</taxon>
        <taxon>Hyphomicrobiales</taxon>
        <taxon>Kaistiaceae</taxon>
        <taxon>Prosthecomicrobium</taxon>
    </lineage>
</organism>
<keyword evidence="1" id="KW-0732">Signal</keyword>
<name>A0A7W9FPY9_9HYPH</name>
<keyword evidence="3" id="KW-1185">Reference proteome</keyword>
<accession>A0A7W9FPY9</accession>
<dbReference type="RefSeq" id="WP_183858074.1">
    <property type="nucleotide sequence ID" value="NZ_JACHOO010000009.1"/>
</dbReference>
<protein>
    <submittedName>
        <fullName evidence="2">Uncharacterized protein</fullName>
    </submittedName>
</protein>